<proteinExistence type="predicted"/>
<comment type="caution">
    <text evidence="2">The sequence shown here is derived from an EMBL/GenBank/DDBJ whole genome shotgun (WGS) entry which is preliminary data.</text>
</comment>
<evidence type="ECO:0000313" key="3">
    <source>
        <dbReference type="Proteomes" id="UP000075714"/>
    </source>
</evidence>
<sequence length="93" mass="9727">MADPVTVVVAVAAFGAMAEYVAWLLSVLRGPDEEPGPASRPAGGSGPSAPSARARLRRARRGCFLHCCRCCASLFDALCHAPGEAHLPPTERL</sequence>
<evidence type="ECO:0000256" key="1">
    <source>
        <dbReference type="SAM" id="MobiDB-lite"/>
    </source>
</evidence>
<dbReference type="EMBL" id="LSYV01000078">
    <property type="protein sequence ID" value="KXZ43914.1"/>
    <property type="molecule type" value="Genomic_DNA"/>
</dbReference>
<accession>A0A150G271</accession>
<protein>
    <submittedName>
        <fullName evidence="2">Uncharacterized protein</fullName>
    </submittedName>
</protein>
<gene>
    <name evidence="2" type="ORF">GPECTOR_77g11</name>
</gene>
<dbReference type="Proteomes" id="UP000075714">
    <property type="component" value="Unassembled WGS sequence"/>
</dbReference>
<reference evidence="3" key="1">
    <citation type="journal article" date="2016" name="Nat. Commun.">
        <title>The Gonium pectorale genome demonstrates co-option of cell cycle regulation during the evolution of multicellularity.</title>
        <authorList>
            <person name="Hanschen E.R."/>
            <person name="Marriage T.N."/>
            <person name="Ferris P.J."/>
            <person name="Hamaji T."/>
            <person name="Toyoda A."/>
            <person name="Fujiyama A."/>
            <person name="Neme R."/>
            <person name="Noguchi H."/>
            <person name="Minakuchi Y."/>
            <person name="Suzuki M."/>
            <person name="Kawai-Toyooka H."/>
            <person name="Smith D.R."/>
            <person name="Sparks H."/>
            <person name="Anderson J."/>
            <person name="Bakaric R."/>
            <person name="Luria V."/>
            <person name="Karger A."/>
            <person name="Kirschner M.W."/>
            <person name="Durand P.M."/>
            <person name="Michod R.E."/>
            <person name="Nozaki H."/>
            <person name="Olson B.J."/>
        </authorList>
    </citation>
    <scope>NUCLEOTIDE SEQUENCE [LARGE SCALE GENOMIC DNA]</scope>
    <source>
        <strain evidence="3">NIES-2863</strain>
    </source>
</reference>
<name>A0A150G271_GONPE</name>
<keyword evidence="3" id="KW-1185">Reference proteome</keyword>
<dbReference type="AlphaFoldDB" id="A0A150G271"/>
<feature type="region of interest" description="Disordered" evidence="1">
    <location>
        <begin position="31"/>
        <end position="51"/>
    </location>
</feature>
<feature type="compositionally biased region" description="Low complexity" evidence="1">
    <location>
        <begin position="36"/>
        <end position="51"/>
    </location>
</feature>
<evidence type="ECO:0000313" key="2">
    <source>
        <dbReference type="EMBL" id="KXZ43914.1"/>
    </source>
</evidence>
<organism evidence="2 3">
    <name type="scientific">Gonium pectorale</name>
    <name type="common">Green alga</name>
    <dbReference type="NCBI Taxonomy" id="33097"/>
    <lineage>
        <taxon>Eukaryota</taxon>
        <taxon>Viridiplantae</taxon>
        <taxon>Chlorophyta</taxon>
        <taxon>core chlorophytes</taxon>
        <taxon>Chlorophyceae</taxon>
        <taxon>CS clade</taxon>
        <taxon>Chlamydomonadales</taxon>
        <taxon>Volvocaceae</taxon>
        <taxon>Gonium</taxon>
    </lineage>
</organism>